<accession>A0A2P5C7C8</accession>
<feature type="transmembrane region" description="Helical" evidence="1">
    <location>
        <begin position="12"/>
        <end position="31"/>
    </location>
</feature>
<dbReference type="Proteomes" id="UP000237105">
    <property type="component" value="Unassembled WGS sequence"/>
</dbReference>
<keyword evidence="3" id="KW-1185">Reference proteome</keyword>
<dbReference type="EMBL" id="JXTB01000165">
    <property type="protein sequence ID" value="PON56948.1"/>
    <property type="molecule type" value="Genomic_DNA"/>
</dbReference>
<organism evidence="2 3">
    <name type="scientific">Parasponia andersonii</name>
    <name type="common">Sponia andersonii</name>
    <dbReference type="NCBI Taxonomy" id="3476"/>
    <lineage>
        <taxon>Eukaryota</taxon>
        <taxon>Viridiplantae</taxon>
        <taxon>Streptophyta</taxon>
        <taxon>Embryophyta</taxon>
        <taxon>Tracheophyta</taxon>
        <taxon>Spermatophyta</taxon>
        <taxon>Magnoliopsida</taxon>
        <taxon>eudicotyledons</taxon>
        <taxon>Gunneridae</taxon>
        <taxon>Pentapetalae</taxon>
        <taxon>rosids</taxon>
        <taxon>fabids</taxon>
        <taxon>Rosales</taxon>
        <taxon>Cannabaceae</taxon>
        <taxon>Parasponia</taxon>
    </lineage>
</organism>
<evidence type="ECO:0000313" key="3">
    <source>
        <dbReference type="Proteomes" id="UP000237105"/>
    </source>
</evidence>
<protein>
    <submittedName>
        <fullName evidence="2">Uncharacterized protein</fullName>
    </submittedName>
</protein>
<reference evidence="3" key="1">
    <citation type="submission" date="2016-06" db="EMBL/GenBank/DDBJ databases">
        <title>Parallel loss of symbiosis genes in relatives of nitrogen-fixing non-legume Parasponia.</title>
        <authorList>
            <person name="Van Velzen R."/>
            <person name="Holmer R."/>
            <person name="Bu F."/>
            <person name="Rutten L."/>
            <person name="Van Zeijl A."/>
            <person name="Liu W."/>
            <person name="Santuari L."/>
            <person name="Cao Q."/>
            <person name="Sharma T."/>
            <person name="Shen D."/>
            <person name="Roswanjaya Y."/>
            <person name="Wardhani T."/>
            <person name="Kalhor M.S."/>
            <person name="Jansen J."/>
            <person name="Van den Hoogen J."/>
            <person name="Gungor B."/>
            <person name="Hartog M."/>
            <person name="Hontelez J."/>
            <person name="Verver J."/>
            <person name="Yang W.-C."/>
            <person name="Schijlen E."/>
            <person name="Repin R."/>
            <person name="Schilthuizen M."/>
            <person name="Schranz E."/>
            <person name="Heidstra R."/>
            <person name="Miyata K."/>
            <person name="Fedorova E."/>
            <person name="Kohlen W."/>
            <person name="Bisseling T."/>
            <person name="Smit S."/>
            <person name="Geurts R."/>
        </authorList>
    </citation>
    <scope>NUCLEOTIDE SEQUENCE [LARGE SCALE GENOMIC DNA]</scope>
    <source>
        <strain evidence="3">cv. WU1-14</strain>
    </source>
</reference>
<name>A0A2P5C7C8_PARAD</name>
<comment type="caution">
    <text evidence="2">The sequence shown here is derived from an EMBL/GenBank/DDBJ whole genome shotgun (WGS) entry which is preliminary data.</text>
</comment>
<dbReference type="AlphaFoldDB" id="A0A2P5C7C8"/>
<keyword evidence="1" id="KW-0472">Membrane</keyword>
<proteinExistence type="predicted"/>
<sequence length="32" mass="3741">MNMVTSYSNYLPLLLLVSGYQFVTNFWLSLLI</sequence>
<evidence type="ECO:0000313" key="2">
    <source>
        <dbReference type="EMBL" id="PON56948.1"/>
    </source>
</evidence>
<gene>
    <name evidence="2" type="ORF">PanWU01x14_178140</name>
</gene>
<evidence type="ECO:0000256" key="1">
    <source>
        <dbReference type="SAM" id="Phobius"/>
    </source>
</evidence>
<keyword evidence="1" id="KW-1133">Transmembrane helix</keyword>
<keyword evidence="1" id="KW-0812">Transmembrane</keyword>